<evidence type="ECO:0000313" key="3">
    <source>
        <dbReference type="EMBL" id="KAG9464897.1"/>
    </source>
</evidence>
<dbReference type="PANTHER" id="PTHR22192">
    <property type="entry name" value="SPERIOLIN"/>
    <property type="match status" value="1"/>
</dbReference>
<name>A0A8J6B6B3_ELECQ</name>
<dbReference type="InterPro" id="IPR026715">
    <property type="entry name" value="SPATC1"/>
</dbReference>
<dbReference type="GO" id="GO:0005813">
    <property type="term" value="C:centrosome"/>
    <property type="evidence" value="ECO:0007669"/>
    <property type="project" value="TreeGrafter"/>
</dbReference>
<feature type="domain" description="Speriolin C-terminal" evidence="2">
    <location>
        <begin position="86"/>
        <end position="230"/>
    </location>
</feature>
<evidence type="ECO:0000256" key="1">
    <source>
        <dbReference type="SAM" id="MobiDB-lite"/>
    </source>
</evidence>
<feature type="region of interest" description="Disordered" evidence="1">
    <location>
        <begin position="52"/>
        <end position="73"/>
    </location>
</feature>
<protein>
    <recommendedName>
        <fullName evidence="2">Speriolin C-terminal domain-containing protein</fullName>
    </recommendedName>
</protein>
<evidence type="ECO:0000313" key="4">
    <source>
        <dbReference type="Proteomes" id="UP000770717"/>
    </source>
</evidence>
<dbReference type="Pfam" id="PF15059">
    <property type="entry name" value="Speriolin_C"/>
    <property type="match status" value="1"/>
</dbReference>
<accession>A0A8J6B6B3</accession>
<keyword evidence="4" id="KW-1185">Reference proteome</keyword>
<dbReference type="AlphaFoldDB" id="A0A8J6B6B3"/>
<gene>
    <name evidence="3" type="ORF">GDO78_019232</name>
</gene>
<dbReference type="PANTHER" id="PTHR22192:SF16">
    <property type="entry name" value="SPERIOLIN"/>
    <property type="match status" value="1"/>
</dbReference>
<proteinExistence type="predicted"/>
<feature type="compositionally biased region" description="Basic and acidic residues" evidence="1">
    <location>
        <begin position="61"/>
        <end position="73"/>
    </location>
</feature>
<organism evidence="3 4">
    <name type="scientific">Eleutherodactylus coqui</name>
    <name type="common">Puerto Rican coqui</name>
    <dbReference type="NCBI Taxonomy" id="57060"/>
    <lineage>
        <taxon>Eukaryota</taxon>
        <taxon>Metazoa</taxon>
        <taxon>Chordata</taxon>
        <taxon>Craniata</taxon>
        <taxon>Vertebrata</taxon>
        <taxon>Euteleostomi</taxon>
        <taxon>Amphibia</taxon>
        <taxon>Batrachia</taxon>
        <taxon>Anura</taxon>
        <taxon>Neobatrachia</taxon>
        <taxon>Hyloidea</taxon>
        <taxon>Eleutherodactylidae</taxon>
        <taxon>Eleutherodactylinae</taxon>
        <taxon>Eleutherodactylus</taxon>
        <taxon>Eleutherodactylus</taxon>
    </lineage>
</organism>
<dbReference type="InterPro" id="IPR029384">
    <property type="entry name" value="Speriolin_C"/>
</dbReference>
<evidence type="ECO:0000259" key="2">
    <source>
        <dbReference type="Pfam" id="PF15059"/>
    </source>
</evidence>
<dbReference type="Proteomes" id="UP000770717">
    <property type="component" value="Unassembled WGS sequence"/>
</dbReference>
<dbReference type="OrthoDB" id="6114770at2759"/>
<reference evidence="3" key="1">
    <citation type="thesis" date="2020" institute="ProQuest LLC" country="789 East Eisenhower Parkway, Ann Arbor, MI, USA">
        <title>Comparative Genomics and Chromosome Evolution.</title>
        <authorList>
            <person name="Mudd A.B."/>
        </authorList>
    </citation>
    <scope>NUCLEOTIDE SEQUENCE</scope>
    <source>
        <strain evidence="3">HN-11 Male</strain>
        <tissue evidence="3">Kidney and liver</tissue>
    </source>
</reference>
<dbReference type="EMBL" id="WNTK01003741">
    <property type="protein sequence ID" value="KAG9464897.1"/>
    <property type="molecule type" value="Genomic_DNA"/>
</dbReference>
<comment type="caution">
    <text evidence="3">The sequence shown here is derived from an EMBL/GenBank/DDBJ whole genome shotgun (WGS) entry which is preliminary data.</text>
</comment>
<sequence length="231" mass="26938">MNDILHIVKTDDVETLTAESQRLLAENAKLREMMGLMQENVELRLTLKDYKKSQDLPPPRKSKEGSKDKACKSPDAEKVKQCKKCVGEIAYQLDRRIMCAIFPDQRLYGYWVANVKEKIIQVTTCSQTGKVNEQLRSELMQRYHRVMDELRKLGYDDKVHPYLIEYLVNTYGIMKERTTIHTEDMSPVDDPQVLRKMITEYMFGDKVQDILILLNCLAYLAKKKGSYIFIC</sequence>